<protein>
    <submittedName>
        <fullName evidence="6">Aminotransferase class I/II</fullName>
    </submittedName>
</protein>
<sequence length="368" mass="38715">MPTIQYTGRPGVLDLSWGHPHPDALPVGDWAAATEAALREFGWRALAYGYEAGPVELAQWLRERLAVTDGRAPAPGEVFVTAGASHALELVSTQLVAPGDVVLVDAPTYHLALRVLADRRASLVEVPPDPDAFEETVTRLRRAGRRVSFYYLVPTFGNPTGASLPAAARRALPAVADRLGVPVVEDDTYRELAYDDPAPPSLWASCEGARVVRIGSFAKSVAPGLRLGWLTGPPDLVAALVDRGYVDSGGGVNHTVALTMAAFGRSGAFARHVASAVARYRAQRDALVTALHAAGVACPVPAGGWFVWLPGSSALLPAAEAAGVSFVPGRRFFASGGPDDHVRLSFSMLGPAELAEAARRLAPLLTPS</sequence>
<dbReference type="GO" id="GO:0030170">
    <property type="term" value="F:pyridoxal phosphate binding"/>
    <property type="evidence" value="ECO:0007669"/>
    <property type="project" value="InterPro"/>
</dbReference>
<dbReference type="Pfam" id="PF00155">
    <property type="entry name" value="Aminotran_1_2"/>
    <property type="match status" value="1"/>
</dbReference>
<organism evidence="6 7">
    <name type="scientific">Dactylosporangium sucinum</name>
    <dbReference type="NCBI Taxonomy" id="1424081"/>
    <lineage>
        <taxon>Bacteria</taxon>
        <taxon>Bacillati</taxon>
        <taxon>Actinomycetota</taxon>
        <taxon>Actinomycetes</taxon>
        <taxon>Micromonosporales</taxon>
        <taxon>Micromonosporaceae</taxon>
        <taxon>Dactylosporangium</taxon>
    </lineage>
</organism>
<feature type="domain" description="Aminotransferase class I/classII large" evidence="5">
    <location>
        <begin position="53"/>
        <end position="361"/>
    </location>
</feature>
<dbReference type="Gene3D" id="3.90.1150.10">
    <property type="entry name" value="Aspartate Aminotransferase, domain 1"/>
    <property type="match status" value="1"/>
</dbReference>
<reference evidence="6" key="2">
    <citation type="submission" date="2020-09" db="EMBL/GenBank/DDBJ databases">
        <authorList>
            <person name="Sun Q."/>
            <person name="Ohkuma M."/>
        </authorList>
    </citation>
    <scope>NUCLEOTIDE SEQUENCE</scope>
    <source>
        <strain evidence="6">JCM 19831</strain>
    </source>
</reference>
<dbReference type="InterPro" id="IPR004839">
    <property type="entry name" value="Aminotransferase_I/II_large"/>
</dbReference>
<dbReference type="InterPro" id="IPR015422">
    <property type="entry name" value="PyrdxlP-dep_Trfase_small"/>
</dbReference>
<name>A0A917TUN7_9ACTN</name>
<keyword evidence="4" id="KW-0663">Pyridoxal phosphate</keyword>
<dbReference type="RefSeq" id="WP_190251868.1">
    <property type="nucleotide sequence ID" value="NZ_BMPI01000021.1"/>
</dbReference>
<proteinExistence type="predicted"/>
<dbReference type="EMBL" id="BMPI01000021">
    <property type="protein sequence ID" value="GGM38512.1"/>
    <property type="molecule type" value="Genomic_DNA"/>
</dbReference>
<keyword evidence="7" id="KW-1185">Reference proteome</keyword>
<evidence type="ECO:0000313" key="7">
    <source>
        <dbReference type="Proteomes" id="UP000642070"/>
    </source>
</evidence>
<comment type="cofactor">
    <cofactor evidence="1">
        <name>pyridoxal 5'-phosphate</name>
        <dbReference type="ChEBI" id="CHEBI:597326"/>
    </cofactor>
</comment>
<dbReference type="Proteomes" id="UP000642070">
    <property type="component" value="Unassembled WGS sequence"/>
</dbReference>
<dbReference type="SUPFAM" id="SSF53383">
    <property type="entry name" value="PLP-dependent transferases"/>
    <property type="match status" value="1"/>
</dbReference>
<dbReference type="CDD" id="cd00609">
    <property type="entry name" value="AAT_like"/>
    <property type="match status" value="1"/>
</dbReference>
<keyword evidence="2 6" id="KW-0032">Aminotransferase</keyword>
<evidence type="ECO:0000256" key="2">
    <source>
        <dbReference type="ARBA" id="ARBA00022576"/>
    </source>
</evidence>
<evidence type="ECO:0000256" key="4">
    <source>
        <dbReference type="ARBA" id="ARBA00022898"/>
    </source>
</evidence>
<accession>A0A917TUN7</accession>
<evidence type="ECO:0000259" key="5">
    <source>
        <dbReference type="Pfam" id="PF00155"/>
    </source>
</evidence>
<dbReference type="PANTHER" id="PTHR42790">
    <property type="entry name" value="AMINOTRANSFERASE"/>
    <property type="match status" value="1"/>
</dbReference>
<dbReference type="InterPro" id="IPR015424">
    <property type="entry name" value="PyrdxlP-dep_Trfase"/>
</dbReference>
<dbReference type="Gene3D" id="3.40.640.10">
    <property type="entry name" value="Type I PLP-dependent aspartate aminotransferase-like (Major domain)"/>
    <property type="match status" value="1"/>
</dbReference>
<dbReference type="AlphaFoldDB" id="A0A917TUN7"/>
<keyword evidence="3" id="KW-0808">Transferase</keyword>
<evidence type="ECO:0000256" key="1">
    <source>
        <dbReference type="ARBA" id="ARBA00001933"/>
    </source>
</evidence>
<dbReference type="GO" id="GO:1901605">
    <property type="term" value="P:alpha-amino acid metabolic process"/>
    <property type="evidence" value="ECO:0007669"/>
    <property type="project" value="TreeGrafter"/>
</dbReference>
<evidence type="ECO:0000256" key="3">
    <source>
        <dbReference type="ARBA" id="ARBA00022679"/>
    </source>
</evidence>
<comment type="caution">
    <text evidence="6">The sequence shown here is derived from an EMBL/GenBank/DDBJ whole genome shotgun (WGS) entry which is preliminary data.</text>
</comment>
<dbReference type="InterPro" id="IPR015421">
    <property type="entry name" value="PyrdxlP-dep_Trfase_major"/>
</dbReference>
<reference evidence="6" key="1">
    <citation type="journal article" date="2014" name="Int. J. Syst. Evol. Microbiol.">
        <title>Complete genome sequence of Corynebacterium casei LMG S-19264T (=DSM 44701T), isolated from a smear-ripened cheese.</title>
        <authorList>
            <consortium name="US DOE Joint Genome Institute (JGI-PGF)"/>
            <person name="Walter F."/>
            <person name="Albersmeier A."/>
            <person name="Kalinowski J."/>
            <person name="Ruckert C."/>
        </authorList>
    </citation>
    <scope>NUCLEOTIDE SEQUENCE</scope>
    <source>
        <strain evidence="6">JCM 19831</strain>
    </source>
</reference>
<dbReference type="GO" id="GO:0008483">
    <property type="term" value="F:transaminase activity"/>
    <property type="evidence" value="ECO:0007669"/>
    <property type="project" value="UniProtKB-KW"/>
</dbReference>
<gene>
    <name evidence="6" type="ORF">GCM10007977_044960</name>
</gene>
<dbReference type="InterPro" id="IPR050859">
    <property type="entry name" value="Class-I_PLP-dep_aminotransf"/>
</dbReference>
<dbReference type="PANTHER" id="PTHR42790:SF19">
    <property type="entry name" value="KYNURENINE_ALPHA-AMINOADIPATE AMINOTRANSFERASE, MITOCHONDRIAL"/>
    <property type="match status" value="1"/>
</dbReference>
<evidence type="ECO:0000313" key="6">
    <source>
        <dbReference type="EMBL" id="GGM38512.1"/>
    </source>
</evidence>